<comment type="subcellular location">
    <subcellularLocation>
        <location evidence="1">Cytoplasm</location>
    </subcellularLocation>
</comment>
<evidence type="ECO:0000259" key="8">
    <source>
        <dbReference type="Pfam" id="PF17785"/>
    </source>
</evidence>
<dbReference type="InterPro" id="IPR041532">
    <property type="entry name" value="RlmI-like_PUA"/>
</dbReference>
<gene>
    <name evidence="9" type="ORF">PBAH0796_LOCUS12266</name>
</gene>
<dbReference type="SUPFAM" id="SSF88697">
    <property type="entry name" value="PUA domain-like"/>
    <property type="match status" value="1"/>
</dbReference>
<evidence type="ECO:0000256" key="6">
    <source>
        <dbReference type="ARBA" id="ARBA00038091"/>
    </source>
</evidence>
<dbReference type="Gene3D" id="3.30.750.80">
    <property type="entry name" value="RNA methyltransferase domain (HRMD) like"/>
    <property type="match status" value="1"/>
</dbReference>
<dbReference type="PANTHER" id="PTHR42873:SF1">
    <property type="entry name" value="S-ADENOSYLMETHIONINE-DEPENDENT METHYLTRANSFERASE DOMAIN-CONTAINING PROTEIN"/>
    <property type="match status" value="1"/>
</dbReference>
<evidence type="ECO:0008006" key="10">
    <source>
        <dbReference type="Google" id="ProtNLM"/>
    </source>
</evidence>
<dbReference type="Pfam" id="PF10672">
    <property type="entry name" value="Methyltrans_SAM"/>
    <property type="match status" value="1"/>
</dbReference>
<name>A0A7S0AA71_9DINO</name>
<organism evidence="9">
    <name type="scientific">Pyrodinium bahamense</name>
    <dbReference type="NCBI Taxonomy" id="73915"/>
    <lineage>
        <taxon>Eukaryota</taxon>
        <taxon>Sar</taxon>
        <taxon>Alveolata</taxon>
        <taxon>Dinophyceae</taxon>
        <taxon>Gonyaulacales</taxon>
        <taxon>Pyrocystaceae</taxon>
        <taxon>Pyrodinium</taxon>
    </lineage>
</organism>
<proteinExistence type="inferred from homology"/>
<dbReference type="GO" id="GO:0032259">
    <property type="term" value="P:methylation"/>
    <property type="evidence" value="ECO:0007669"/>
    <property type="project" value="UniProtKB-KW"/>
</dbReference>
<protein>
    <recommendedName>
        <fullName evidence="10">PUA domain-containing protein</fullName>
    </recommendedName>
</protein>
<comment type="similarity">
    <text evidence="6">Belongs to the methyltransferase superfamily. RlmI family.</text>
</comment>
<evidence type="ECO:0000256" key="2">
    <source>
        <dbReference type="ARBA" id="ARBA00022490"/>
    </source>
</evidence>
<reference evidence="9" key="1">
    <citation type="submission" date="2021-01" db="EMBL/GenBank/DDBJ databases">
        <authorList>
            <person name="Corre E."/>
            <person name="Pelletier E."/>
            <person name="Niang G."/>
            <person name="Scheremetjew M."/>
            <person name="Finn R."/>
            <person name="Kale V."/>
            <person name="Holt S."/>
            <person name="Cochrane G."/>
            <person name="Meng A."/>
            <person name="Brown T."/>
            <person name="Cohen L."/>
        </authorList>
    </citation>
    <scope>NUCLEOTIDE SEQUENCE</scope>
    <source>
        <strain evidence="9">Pbaha01</strain>
    </source>
</reference>
<dbReference type="SUPFAM" id="SSF53335">
    <property type="entry name" value="S-adenosyl-L-methionine-dependent methyltransferases"/>
    <property type="match status" value="1"/>
</dbReference>
<evidence type="ECO:0000256" key="5">
    <source>
        <dbReference type="ARBA" id="ARBA00022691"/>
    </source>
</evidence>
<dbReference type="GO" id="GO:0008168">
    <property type="term" value="F:methyltransferase activity"/>
    <property type="evidence" value="ECO:0007669"/>
    <property type="project" value="UniProtKB-KW"/>
</dbReference>
<dbReference type="Pfam" id="PF17785">
    <property type="entry name" value="PUA_3"/>
    <property type="match status" value="1"/>
</dbReference>
<evidence type="ECO:0000256" key="4">
    <source>
        <dbReference type="ARBA" id="ARBA00022679"/>
    </source>
</evidence>
<accession>A0A7S0AA71</accession>
<dbReference type="InterPro" id="IPR015947">
    <property type="entry name" value="PUA-like_sf"/>
</dbReference>
<keyword evidence="3" id="KW-0489">Methyltransferase</keyword>
<keyword evidence="5" id="KW-0949">S-adenosyl-L-methionine</keyword>
<dbReference type="Gene3D" id="3.40.50.150">
    <property type="entry name" value="Vaccinia Virus protein VP39"/>
    <property type="match status" value="1"/>
</dbReference>
<keyword evidence="4" id="KW-0808">Transferase</keyword>
<dbReference type="InterPro" id="IPR029063">
    <property type="entry name" value="SAM-dependent_MTases_sf"/>
</dbReference>
<feature type="domain" description="RlmI-like PUA" evidence="8">
    <location>
        <begin position="6"/>
        <end position="68"/>
    </location>
</feature>
<dbReference type="Gene3D" id="2.30.130.10">
    <property type="entry name" value="PUA domain"/>
    <property type="match status" value="1"/>
</dbReference>
<evidence type="ECO:0000313" key="9">
    <source>
        <dbReference type="EMBL" id="CAD8356899.1"/>
    </source>
</evidence>
<dbReference type="CDD" id="cd11572">
    <property type="entry name" value="RlmI_M_like"/>
    <property type="match status" value="1"/>
</dbReference>
<dbReference type="CDD" id="cd21153">
    <property type="entry name" value="PUA_RlmI"/>
    <property type="match status" value="1"/>
</dbReference>
<dbReference type="PANTHER" id="PTHR42873">
    <property type="entry name" value="RIBOSOMAL RNA LARGE SUBUNIT METHYLTRANSFERASE"/>
    <property type="match status" value="1"/>
</dbReference>
<dbReference type="AlphaFoldDB" id="A0A7S0AA71"/>
<dbReference type="EMBL" id="HBEG01020264">
    <property type="protein sequence ID" value="CAD8356899.1"/>
    <property type="molecule type" value="Transcribed_RNA"/>
</dbReference>
<evidence type="ECO:0000259" key="7">
    <source>
        <dbReference type="Pfam" id="PF10672"/>
    </source>
</evidence>
<dbReference type="InterPro" id="IPR036974">
    <property type="entry name" value="PUA_sf"/>
</dbReference>
<feature type="domain" description="S-adenosylmethionine-dependent methyltransferase" evidence="7">
    <location>
        <begin position="237"/>
        <end position="437"/>
    </location>
</feature>
<dbReference type="InterPro" id="IPR019614">
    <property type="entry name" value="SAM-dep_methyl-trfase"/>
</dbReference>
<dbReference type="GO" id="GO:0003723">
    <property type="term" value="F:RNA binding"/>
    <property type="evidence" value="ECO:0007669"/>
    <property type="project" value="InterPro"/>
</dbReference>
<dbReference type="GO" id="GO:0005737">
    <property type="term" value="C:cytoplasm"/>
    <property type="evidence" value="ECO:0007669"/>
    <property type="project" value="UniProtKB-SubCell"/>
</dbReference>
<sequence length="463" mass="48998">MAPQRVVLRAGRERLIREGCLLLYDGSLDGSCPIAGPGDLVEVCDSSGQVLAWGAYNPYSLYRVRVLQSANECGTPCSTPIDLKDLLQSRLSTAIATRRAIGLPQASIDNAFRLVNGEGDRLSGLTVDVYGHVAVVRSSAVWVERHASTVRAALLQALETIAPPVPGRTRSELVPSPPPHTVIWRRSTVHLERDGGFVAMPKKGRNNFPGVAVTDVSRNNAAEDAAAAAEAECEDREFAVVEGGLHVLVRPAAGQKTGLYLDQRENRRALRELVSAQPVPPRVLDLCCYHGAFALAALAGGAAEVTAVDSSADALEVAARNARINSLGGREGGVGHLRLVRADVADFLHDARAQNEDYNIVILDPPKLAPSRQPAAFSRAVRKYQALNEAAIRVVSPGGLLLTCTCSAAMTQSGRFMTIIGAAARAAGRDLAVLRVSQAAADHPVSPACPEAAYLTAVLARVA</sequence>
<keyword evidence="2" id="KW-0963">Cytoplasm</keyword>
<evidence type="ECO:0000256" key="3">
    <source>
        <dbReference type="ARBA" id="ARBA00022603"/>
    </source>
</evidence>
<dbReference type="CDD" id="cd02440">
    <property type="entry name" value="AdoMet_MTases"/>
    <property type="match status" value="1"/>
</dbReference>
<evidence type="ECO:0000256" key="1">
    <source>
        <dbReference type="ARBA" id="ARBA00004496"/>
    </source>
</evidence>
<dbReference type="PROSITE" id="PS50890">
    <property type="entry name" value="PUA"/>
    <property type="match status" value="1"/>
</dbReference>